<comment type="similarity">
    <text evidence="2">Belongs to the porin LamB (TC 1.B.3) family.</text>
</comment>
<evidence type="ECO:0000256" key="6">
    <source>
        <dbReference type="ARBA" id="ARBA00023065"/>
    </source>
</evidence>
<keyword evidence="8" id="KW-0472">Membrane</keyword>
<keyword evidence="11" id="KW-1185">Reference proteome</keyword>
<organism evidence="10 11">
    <name type="scientific">Lutimonas vermicola</name>
    <dbReference type="NCBI Taxonomy" id="414288"/>
    <lineage>
        <taxon>Bacteria</taxon>
        <taxon>Pseudomonadati</taxon>
        <taxon>Bacteroidota</taxon>
        <taxon>Flavobacteriia</taxon>
        <taxon>Flavobacteriales</taxon>
        <taxon>Flavobacteriaceae</taxon>
        <taxon>Lutimonas</taxon>
    </lineage>
</organism>
<dbReference type="EMBL" id="JBCDNA010000002">
    <property type="protein sequence ID" value="MEL4456056.1"/>
    <property type="molecule type" value="Genomic_DNA"/>
</dbReference>
<comment type="caution">
    <text evidence="10">The sequence shown here is derived from an EMBL/GenBank/DDBJ whole genome shotgun (WGS) entry which is preliminary data.</text>
</comment>
<evidence type="ECO:0000256" key="1">
    <source>
        <dbReference type="ARBA" id="ARBA00004571"/>
    </source>
</evidence>
<accession>A0ABU9L3V5</accession>
<keyword evidence="6" id="KW-0406">Ion transport</keyword>
<evidence type="ECO:0000256" key="4">
    <source>
        <dbReference type="ARBA" id="ARBA00022452"/>
    </source>
</evidence>
<dbReference type="InterPro" id="IPR050286">
    <property type="entry name" value="G_neg_Bact_CarbUptk_Porin"/>
</dbReference>
<evidence type="ECO:0000256" key="7">
    <source>
        <dbReference type="ARBA" id="ARBA00023114"/>
    </source>
</evidence>
<dbReference type="RefSeq" id="WP_342160082.1">
    <property type="nucleotide sequence ID" value="NZ_JBCDNA010000002.1"/>
</dbReference>
<dbReference type="SUPFAM" id="SSF56935">
    <property type="entry name" value="Porins"/>
    <property type="match status" value="1"/>
</dbReference>
<proteinExistence type="inferred from homology"/>
<evidence type="ECO:0000256" key="2">
    <source>
        <dbReference type="ARBA" id="ARBA00007055"/>
    </source>
</evidence>
<dbReference type="Pfam" id="PF02264">
    <property type="entry name" value="LamB"/>
    <property type="match status" value="1"/>
</dbReference>
<sequence>MSHKTKPIEYPPALGVCFFFLVFLVFSPWLHGQIMYQIPTNKKVNVGSYGRVGVDWNYENGGSIGRRLNLNNMGSIGGRLEEQDYLEVVPNFNWNPKEGDSTQIYAQLRFSFYSTSLTSFGNSTSTSAGGLAFALPEIYVEARNIKGSGVSLWAGSRLYRGPDIHIADHFYFNDHSGQGFGVEFKNTRLSTVFVASTDTTATVPPYFYLNIKTGTPSTALRQRVVVIGEQDFKINKNNSLTLLGEIHRMANADGEVEIDSIEQEFNFPSDYGFVVGLRHQHKIEKMLPGSFNDFSMRYGTGIANGGDGGLSKTWLTFGAPDTIAQNFKGAYSLAVTDHAVFNFSDKYTLNGYVILTHSKGAADGNGLSKTFFGREVYNRKFDVTVGFRNEHYLSDYFHLLTEVHYSQRKDGDNPWASMLKFSVAPVYVPTGQRDTWARPHLRAVVSVARYNDFAMESLYSPYLEFTGSERWGYYFGVKAEWWIWD</sequence>
<evidence type="ECO:0000313" key="11">
    <source>
        <dbReference type="Proteomes" id="UP001474120"/>
    </source>
</evidence>
<keyword evidence="7" id="KW-0626">Porin</keyword>
<dbReference type="PANTHER" id="PTHR38762">
    <property type="entry name" value="CRYPTIC OUTER MEMBRANE PORIN BGLH-RELATED"/>
    <property type="match status" value="1"/>
</dbReference>
<evidence type="ECO:0000256" key="3">
    <source>
        <dbReference type="ARBA" id="ARBA00022448"/>
    </source>
</evidence>
<comment type="subcellular location">
    <subcellularLocation>
        <location evidence="1">Cell outer membrane</location>
        <topology evidence="1">Multi-pass membrane protein</topology>
    </subcellularLocation>
</comment>
<keyword evidence="4" id="KW-1134">Transmembrane beta strand</keyword>
<dbReference type="PANTHER" id="PTHR38762:SF1">
    <property type="entry name" value="CRYPTIC OUTER MEMBRANE PORIN BGLH-RELATED"/>
    <property type="match status" value="1"/>
</dbReference>
<gene>
    <name evidence="10" type="ORF">AABB81_09140</name>
</gene>
<name>A0ABU9L3V5_9FLAO</name>
<keyword evidence="5" id="KW-0812">Transmembrane</keyword>
<keyword evidence="3" id="KW-0813">Transport</keyword>
<evidence type="ECO:0000256" key="9">
    <source>
        <dbReference type="ARBA" id="ARBA00023237"/>
    </source>
</evidence>
<dbReference type="Gene3D" id="2.40.170.10">
    <property type="entry name" value="Porin, LamB type"/>
    <property type="match status" value="1"/>
</dbReference>
<protein>
    <submittedName>
        <fullName evidence="10">Carbohydrate porin</fullName>
    </submittedName>
</protein>
<evidence type="ECO:0000256" key="5">
    <source>
        <dbReference type="ARBA" id="ARBA00022692"/>
    </source>
</evidence>
<keyword evidence="9" id="KW-0998">Cell outer membrane</keyword>
<evidence type="ECO:0000256" key="8">
    <source>
        <dbReference type="ARBA" id="ARBA00023136"/>
    </source>
</evidence>
<evidence type="ECO:0000313" key="10">
    <source>
        <dbReference type="EMBL" id="MEL4456056.1"/>
    </source>
</evidence>
<dbReference type="InterPro" id="IPR036998">
    <property type="entry name" value="Porin_LamB_sf"/>
</dbReference>
<dbReference type="Proteomes" id="UP001474120">
    <property type="component" value="Unassembled WGS sequence"/>
</dbReference>
<dbReference type="InterPro" id="IPR003192">
    <property type="entry name" value="Porin_LamB"/>
</dbReference>
<reference evidence="10 11" key="1">
    <citation type="submission" date="2024-04" db="EMBL/GenBank/DDBJ databases">
        <title>whole genome sequencing of Lutimonas vermicola strain IMCC1616.</title>
        <authorList>
            <person name="Bae S.S."/>
        </authorList>
    </citation>
    <scope>NUCLEOTIDE SEQUENCE [LARGE SCALE GENOMIC DNA]</scope>
    <source>
        <strain evidence="10 11">IMCC1616</strain>
    </source>
</reference>